<dbReference type="EMBL" id="BQNB010012955">
    <property type="protein sequence ID" value="GJT10011.1"/>
    <property type="molecule type" value="Genomic_DNA"/>
</dbReference>
<gene>
    <name evidence="1" type="ORF">Tco_0857053</name>
</gene>
<sequence length="109" mass="12682">MEIKQMKKLKASYGVTTPQELRSNHIKEEMSQYHWLSNSGQVEDMTRRLDMCGDVQIACSSCMGMDFEVHSTRFRCFTGECTWSGVWILIKLQGSILNQTSQMLYRMLM</sequence>
<organism evidence="1 2">
    <name type="scientific">Tanacetum coccineum</name>
    <dbReference type="NCBI Taxonomy" id="301880"/>
    <lineage>
        <taxon>Eukaryota</taxon>
        <taxon>Viridiplantae</taxon>
        <taxon>Streptophyta</taxon>
        <taxon>Embryophyta</taxon>
        <taxon>Tracheophyta</taxon>
        <taxon>Spermatophyta</taxon>
        <taxon>Magnoliopsida</taxon>
        <taxon>eudicotyledons</taxon>
        <taxon>Gunneridae</taxon>
        <taxon>Pentapetalae</taxon>
        <taxon>asterids</taxon>
        <taxon>campanulids</taxon>
        <taxon>Asterales</taxon>
        <taxon>Asteraceae</taxon>
        <taxon>Asteroideae</taxon>
        <taxon>Anthemideae</taxon>
        <taxon>Anthemidinae</taxon>
        <taxon>Tanacetum</taxon>
    </lineage>
</organism>
<evidence type="ECO:0000313" key="1">
    <source>
        <dbReference type="EMBL" id="GJT10011.1"/>
    </source>
</evidence>
<reference evidence="1" key="2">
    <citation type="submission" date="2022-01" db="EMBL/GenBank/DDBJ databases">
        <authorList>
            <person name="Yamashiro T."/>
            <person name="Shiraishi A."/>
            <person name="Satake H."/>
            <person name="Nakayama K."/>
        </authorList>
    </citation>
    <scope>NUCLEOTIDE SEQUENCE</scope>
</reference>
<comment type="caution">
    <text evidence="1">The sequence shown here is derived from an EMBL/GenBank/DDBJ whole genome shotgun (WGS) entry which is preliminary data.</text>
</comment>
<protein>
    <submittedName>
        <fullName evidence="1">Uncharacterized protein</fullName>
    </submittedName>
</protein>
<accession>A0ABQ5B547</accession>
<evidence type="ECO:0000313" key="2">
    <source>
        <dbReference type="Proteomes" id="UP001151760"/>
    </source>
</evidence>
<reference evidence="1" key="1">
    <citation type="journal article" date="2022" name="Int. J. Mol. Sci.">
        <title>Draft Genome of Tanacetum Coccineum: Genomic Comparison of Closely Related Tanacetum-Family Plants.</title>
        <authorList>
            <person name="Yamashiro T."/>
            <person name="Shiraishi A."/>
            <person name="Nakayama K."/>
            <person name="Satake H."/>
        </authorList>
    </citation>
    <scope>NUCLEOTIDE SEQUENCE</scope>
</reference>
<dbReference type="Proteomes" id="UP001151760">
    <property type="component" value="Unassembled WGS sequence"/>
</dbReference>
<name>A0ABQ5B547_9ASTR</name>
<proteinExistence type="predicted"/>
<keyword evidence="2" id="KW-1185">Reference proteome</keyword>